<keyword evidence="3 6" id="KW-0812">Transmembrane</keyword>
<sequence>MDYLIELFMAIFGATSQGLAWAILALGVYITFRILNFADLSCEGTFALGGSISAILVVSLQWNPFLSLIVATAAGMIAGSVTGFLHTKLKIPAILSGILTMIGLYSVNLRIMGKANTSLIGQSTIISIIKGFLPEAEQLGIKDSTLQTGVSLVVGLVFTLVVIIILYWYFGTETGSCIRATGNNPAMVRAQGVNTDKMTILGLVISNGFIALSGALVTQSQGYADVGMGIGSIVIGLASIVIGEVLYRKAKNFARKLLAIVIGSIVYRIIIAVVLQMGMDTNDMKLLTAIVVAIALSVPVISKNKVFINIIRFISKLALWIKSRVFVRKEGK</sequence>
<comment type="subcellular location">
    <subcellularLocation>
        <location evidence="1">Cell membrane</location>
        <topology evidence="1">Multi-pass membrane protein</topology>
    </subcellularLocation>
</comment>
<feature type="transmembrane region" description="Helical" evidence="6">
    <location>
        <begin position="284"/>
        <end position="302"/>
    </location>
</feature>
<name>A0A8J7L0A5_9FIRM</name>
<evidence type="ECO:0000256" key="1">
    <source>
        <dbReference type="ARBA" id="ARBA00004651"/>
    </source>
</evidence>
<keyword evidence="8" id="KW-1185">Reference proteome</keyword>
<feature type="transmembrane region" description="Helical" evidence="6">
    <location>
        <begin position="223"/>
        <end position="245"/>
    </location>
</feature>
<evidence type="ECO:0000256" key="6">
    <source>
        <dbReference type="SAM" id="Phobius"/>
    </source>
</evidence>
<feature type="transmembrane region" description="Helical" evidence="6">
    <location>
        <begin position="257"/>
        <end position="278"/>
    </location>
</feature>
<gene>
    <name evidence="7" type="ORF">I5677_13580</name>
</gene>
<protein>
    <submittedName>
        <fullName evidence="7">ABC transporter permease</fullName>
    </submittedName>
</protein>
<evidence type="ECO:0000256" key="3">
    <source>
        <dbReference type="ARBA" id="ARBA00022692"/>
    </source>
</evidence>
<proteinExistence type="predicted"/>
<dbReference type="GO" id="GO:0022857">
    <property type="term" value="F:transmembrane transporter activity"/>
    <property type="evidence" value="ECO:0007669"/>
    <property type="project" value="InterPro"/>
</dbReference>
<keyword evidence="2" id="KW-1003">Cell membrane</keyword>
<organism evidence="7 8">
    <name type="scientific">Mobilitalea sibirica</name>
    <dbReference type="NCBI Taxonomy" id="1462919"/>
    <lineage>
        <taxon>Bacteria</taxon>
        <taxon>Bacillati</taxon>
        <taxon>Bacillota</taxon>
        <taxon>Clostridia</taxon>
        <taxon>Lachnospirales</taxon>
        <taxon>Lachnospiraceae</taxon>
        <taxon>Mobilitalea</taxon>
    </lineage>
</organism>
<dbReference type="InterPro" id="IPR001851">
    <property type="entry name" value="ABC_transp_permease"/>
</dbReference>
<evidence type="ECO:0000256" key="5">
    <source>
        <dbReference type="ARBA" id="ARBA00023136"/>
    </source>
</evidence>
<comment type="caution">
    <text evidence="7">The sequence shown here is derived from an EMBL/GenBank/DDBJ whole genome shotgun (WGS) entry which is preliminary data.</text>
</comment>
<accession>A0A8J7L0A5</accession>
<feature type="transmembrane region" description="Helical" evidence="6">
    <location>
        <begin position="44"/>
        <end position="62"/>
    </location>
</feature>
<evidence type="ECO:0000256" key="2">
    <source>
        <dbReference type="ARBA" id="ARBA00022475"/>
    </source>
</evidence>
<dbReference type="AlphaFoldDB" id="A0A8J7L0A5"/>
<feature type="transmembrane region" description="Helical" evidence="6">
    <location>
        <begin position="149"/>
        <end position="170"/>
    </location>
</feature>
<dbReference type="RefSeq" id="WP_197662174.1">
    <property type="nucleotide sequence ID" value="NZ_JAEAGR010000015.1"/>
</dbReference>
<evidence type="ECO:0000313" key="8">
    <source>
        <dbReference type="Proteomes" id="UP000623269"/>
    </source>
</evidence>
<dbReference type="GO" id="GO:0005886">
    <property type="term" value="C:plasma membrane"/>
    <property type="evidence" value="ECO:0007669"/>
    <property type="project" value="UniProtKB-SubCell"/>
</dbReference>
<reference evidence="7" key="1">
    <citation type="submission" date="2020-12" db="EMBL/GenBank/DDBJ databases">
        <title>M. sibirica DSM 26468T genome.</title>
        <authorList>
            <person name="Thieme N."/>
            <person name="Rettenmaier R."/>
            <person name="Zverlov V."/>
            <person name="Liebl W."/>
        </authorList>
    </citation>
    <scope>NUCLEOTIDE SEQUENCE</scope>
    <source>
        <strain evidence="7">DSM 26468</strain>
    </source>
</reference>
<dbReference type="PANTHER" id="PTHR32196">
    <property type="entry name" value="ABC TRANSPORTER PERMEASE PROTEIN YPHD-RELATED-RELATED"/>
    <property type="match status" value="1"/>
</dbReference>
<evidence type="ECO:0000313" key="7">
    <source>
        <dbReference type="EMBL" id="MBH1941928.1"/>
    </source>
</evidence>
<dbReference type="CDD" id="cd06574">
    <property type="entry name" value="TM_PBP1_branched-chain-AA_like"/>
    <property type="match status" value="1"/>
</dbReference>
<keyword evidence="5 6" id="KW-0472">Membrane</keyword>
<dbReference type="Proteomes" id="UP000623269">
    <property type="component" value="Unassembled WGS sequence"/>
</dbReference>
<dbReference type="PANTHER" id="PTHR32196:SF69">
    <property type="entry name" value="BRANCHED-CHAIN AMINO ACID TRANSPORT SYSTEM, PERMEASE PROTEIN"/>
    <property type="match status" value="1"/>
</dbReference>
<dbReference type="EMBL" id="JAEAGR010000015">
    <property type="protein sequence ID" value="MBH1941928.1"/>
    <property type="molecule type" value="Genomic_DNA"/>
</dbReference>
<dbReference type="Pfam" id="PF02653">
    <property type="entry name" value="BPD_transp_2"/>
    <property type="match status" value="1"/>
</dbReference>
<keyword evidence="4 6" id="KW-1133">Transmembrane helix</keyword>
<feature type="transmembrane region" description="Helical" evidence="6">
    <location>
        <begin position="93"/>
        <end position="111"/>
    </location>
</feature>
<feature type="transmembrane region" description="Helical" evidence="6">
    <location>
        <begin position="6"/>
        <end position="32"/>
    </location>
</feature>
<feature type="transmembrane region" description="Helical" evidence="6">
    <location>
        <begin position="198"/>
        <end position="217"/>
    </location>
</feature>
<evidence type="ECO:0000256" key="4">
    <source>
        <dbReference type="ARBA" id="ARBA00022989"/>
    </source>
</evidence>
<feature type="transmembrane region" description="Helical" evidence="6">
    <location>
        <begin position="68"/>
        <end position="86"/>
    </location>
</feature>